<keyword evidence="2" id="KW-0805">Transcription regulation</keyword>
<evidence type="ECO:0000259" key="5">
    <source>
        <dbReference type="PROSITE" id="PS50931"/>
    </source>
</evidence>
<dbReference type="Pfam" id="PF00126">
    <property type="entry name" value="HTH_1"/>
    <property type="match status" value="1"/>
</dbReference>
<dbReference type="InterPro" id="IPR005119">
    <property type="entry name" value="LysR_subst-bd"/>
</dbReference>
<dbReference type="InterPro" id="IPR058163">
    <property type="entry name" value="LysR-type_TF_proteobact-type"/>
</dbReference>
<gene>
    <name evidence="6" type="ORF">ACIPEN_09240</name>
</gene>
<comment type="caution">
    <text evidence="6">The sequence shown here is derived from an EMBL/GenBank/DDBJ whole genome shotgun (WGS) entry which is preliminary data.</text>
</comment>
<dbReference type="PANTHER" id="PTHR30537">
    <property type="entry name" value="HTH-TYPE TRANSCRIPTIONAL REGULATOR"/>
    <property type="match status" value="1"/>
</dbReference>
<feature type="domain" description="HTH lysR-type" evidence="5">
    <location>
        <begin position="11"/>
        <end position="63"/>
    </location>
</feature>
<dbReference type="InterPro" id="IPR036388">
    <property type="entry name" value="WH-like_DNA-bd_sf"/>
</dbReference>
<sequence length="303" mass="34059">MRRKIPGTSMLEAFESAARHLSFTRAAEELSYTEGAISRKIAMLEDYLGVKLFSRVKKRLLLTEAGSNYSLTVRATLDRLEIETTLAMAHDDGRVALELAVLPTFGLKWLMPRLEQFRLQHPLITLNVTAREDPFLFSEESFDAAIHFDHPVWTNAISTYLFTEELVPVCSPALIGALQCARPMDLLSHVLLHKSGRPEAWSRWFELAGVADVRTLKGPRYNMHAMLIEAARAGAGIALVPRTYVADEIAGGQLTIPWEMRVPGAKDYYFIAPENKHGNPGVQALRDWLRAVSEQYRKEHDGS</sequence>
<accession>A0ABW8EX27</accession>
<keyword evidence="7" id="KW-1185">Reference proteome</keyword>
<dbReference type="PRINTS" id="PR00039">
    <property type="entry name" value="HTHLYSR"/>
</dbReference>
<reference evidence="6 7" key="1">
    <citation type="submission" date="2024-10" db="EMBL/GenBank/DDBJ databases">
        <title>The Natural Products Discovery Center: Release of the First 8490 Sequenced Strains for Exploring Actinobacteria Biosynthetic Diversity.</title>
        <authorList>
            <person name="Kalkreuter E."/>
            <person name="Kautsar S.A."/>
            <person name="Yang D."/>
            <person name="Bader C.D."/>
            <person name="Teijaro C.N."/>
            <person name="Fluegel L."/>
            <person name="Davis C.M."/>
            <person name="Simpson J.R."/>
            <person name="Lauterbach L."/>
            <person name="Steele A.D."/>
            <person name="Gui C."/>
            <person name="Meng S."/>
            <person name="Li G."/>
            <person name="Viehrig K."/>
            <person name="Ye F."/>
            <person name="Su P."/>
            <person name="Kiefer A.F."/>
            <person name="Nichols A."/>
            <person name="Cepeda A.J."/>
            <person name="Yan W."/>
            <person name="Fan B."/>
            <person name="Jiang Y."/>
            <person name="Adhikari A."/>
            <person name="Zheng C.-J."/>
            <person name="Schuster L."/>
            <person name="Cowan T.M."/>
            <person name="Smanski M.J."/>
            <person name="Chevrette M.G."/>
            <person name="De Carvalho L.P.S."/>
            <person name="Shen B."/>
        </authorList>
    </citation>
    <scope>NUCLEOTIDE SEQUENCE [LARGE SCALE GENOMIC DNA]</scope>
    <source>
        <strain evidence="6 7">NPDC087045</strain>
    </source>
</reference>
<dbReference type="Gene3D" id="1.10.10.10">
    <property type="entry name" value="Winged helix-like DNA-binding domain superfamily/Winged helix DNA-binding domain"/>
    <property type="match status" value="1"/>
</dbReference>
<dbReference type="SUPFAM" id="SSF53850">
    <property type="entry name" value="Periplasmic binding protein-like II"/>
    <property type="match status" value="1"/>
</dbReference>
<dbReference type="InterPro" id="IPR036390">
    <property type="entry name" value="WH_DNA-bd_sf"/>
</dbReference>
<dbReference type="InterPro" id="IPR000847">
    <property type="entry name" value="LysR_HTH_N"/>
</dbReference>
<name>A0ABW8EX27_9BURK</name>
<evidence type="ECO:0000256" key="3">
    <source>
        <dbReference type="ARBA" id="ARBA00023125"/>
    </source>
</evidence>
<dbReference type="PROSITE" id="PS50931">
    <property type="entry name" value="HTH_LYSR"/>
    <property type="match status" value="1"/>
</dbReference>
<evidence type="ECO:0000256" key="1">
    <source>
        <dbReference type="ARBA" id="ARBA00009437"/>
    </source>
</evidence>
<dbReference type="RefSeq" id="WP_402699892.1">
    <property type="nucleotide sequence ID" value="NZ_JBIUZV010000004.1"/>
</dbReference>
<dbReference type="Proteomes" id="UP001617427">
    <property type="component" value="Unassembled WGS sequence"/>
</dbReference>
<evidence type="ECO:0000313" key="6">
    <source>
        <dbReference type="EMBL" id="MFJ3046003.1"/>
    </source>
</evidence>
<evidence type="ECO:0000256" key="4">
    <source>
        <dbReference type="ARBA" id="ARBA00023163"/>
    </source>
</evidence>
<dbReference type="PANTHER" id="PTHR30537:SF26">
    <property type="entry name" value="GLYCINE CLEAVAGE SYSTEM TRANSCRIPTIONAL ACTIVATOR"/>
    <property type="match status" value="1"/>
</dbReference>
<proteinExistence type="inferred from homology"/>
<dbReference type="SUPFAM" id="SSF46785">
    <property type="entry name" value="Winged helix' DNA-binding domain"/>
    <property type="match status" value="1"/>
</dbReference>
<protein>
    <submittedName>
        <fullName evidence="6">LysR substrate-binding domain-containing protein</fullName>
    </submittedName>
</protein>
<dbReference type="Gene3D" id="3.40.190.10">
    <property type="entry name" value="Periplasmic binding protein-like II"/>
    <property type="match status" value="2"/>
</dbReference>
<keyword evidence="4" id="KW-0804">Transcription</keyword>
<keyword evidence="3" id="KW-0238">DNA-binding</keyword>
<comment type="similarity">
    <text evidence="1">Belongs to the LysR transcriptional regulatory family.</text>
</comment>
<dbReference type="EMBL" id="JBIUZV010000004">
    <property type="protein sequence ID" value="MFJ3046003.1"/>
    <property type="molecule type" value="Genomic_DNA"/>
</dbReference>
<evidence type="ECO:0000313" key="7">
    <source>
        <dbReference type="Proteomes" id="UP001617427"/>
    </source>
</evidence>
<dbReference type="Pfam" id="PF03466">
    <property type="entry name" value="LysR_substrate"/>
    <property type="match status" value="1"/>
</dbReference>
<organism evidence="6 7">
    <name type="scientific">Herbaspirillum chlorophenolicum</name>
    <dbReference type="NCBI Taxonomy" id="211589"/>
    <lineage>
        <taxon>Bacteria</taxon>
        <taxon>Pseudomonadati</taxon>
        <taxon>Pseudomonadota</taxon>
        <taxon>Betaproteobacteria</taxon>
        <taxon>Burkholderiales</taxon>
        <taxon>Oxalobacteraceae</taxon>
        <taxon>Herbaspirillum</taxon>
    </lineage>
</organism>
<evidence type="ECO:0000256" key="2">
    <source>
        <dbReference type="ARBA" id="ARBA00023015"/>
    </source>
</evidence>